<dbReference type="GO" id="GO:0003677">
    <property type="term" value="F:DNA binding"/>
    <property type="evidence" value="ECO:0007669"/>
    <property type="project" value="InterPro"/>
</dbReference>
<organism evidence="2 3">
    <name type="scientific">Cerasibacillus quisquiliarum</name>
    <dbReference type="NCBI Taxonomy" id="227865"/>
    <lineage>
        <taxon>Bacteria</taxon>
        <taxon>Bacillati</taxon>
        <taxon>Bacillota</taxon>
        <taxon>Bacilli</taxon>
        <taxon>Bacillales</taxon>
        <taxon>Bacillaceae</taxon>
        <taxon>Cerasibacillus</taxon>
    </lineage>
</organism>
<comment type="caution">
    <text evidence="2">The sequence shown here is derived from an EMBL/GenBank/DDBJ whole genome shotgun (WGS) entry which is preliminary data.</text>
</comment>
<dbReference type="Gene3D" id="2.40.50.1020">
    <property type="entry name" value="LytTr DNA-binding domain"/>
    <property type="match status" value="1"/>
</dbReference>
<dbReference type="PANTHER" id="PTHR37299">
    <property type="entry name" value="TRANSCRIPTIONAL REGULATOR-RELATED"/>
    <property type="match status" value="1"/>
</dbReference>
<proteinExistence type="predicted"/>
<dbReference type="InterPro" id="IPR046947">
    <property type="entry name" value="LytR-like"/>
</dbReference>
<dbReference type="EMBL" id="BJXW01000021">
    <property type="protein sequence ID" value="GEN31615.1"/>
    <property type="molecule type" value="Genomic_DNA"/>
</dbReference>
<evidence type="ECO:0000313" key="3">
    <source>
        <dbReference type="Proteomes" id="UP000321491"/>
    </source>
</evidence>
<dbReference type="Gene3D" id="3.40.50.300">
    <property type="entry name" value="P-loop containing nucleotide triphosphate hydrolases"/>
    <property type="match status" value="1"/>
</dbReference>
<sequence>MTVIDCMKFYRDLYQSKQTFDYILQLTQLEEKKYHKISKLTFSERRRIQFARMLLQNVALYIFEEADLNVDLETKRVFSTIIDTLKQDQKAILILTGNMENAITLADNVYRLDENGLHQIEIDEDETEETDKEVTELDESGEQAFQFNKIPTKVNEKIVLFDPPEIDYIESKNGQAYLFIKGEAFPTSFTLNELEERLKHFGFFRCHRSYIVNLQKVREVIMWTRNSFNLILDDQAKSSIPLSKAKMAQLKEMLGLK</sequence>
<dbReference type="AlphaFoldDB" id="A0A511UYA9"/>
<dbReference type="Proteomes" id="UP000321491">
    <property type="component" value="Unassembled WGS sequence"/>
</dbReference>
<dbReference type="PROSITE" id="PS50930">
    <property type="entry name" value="HTH_LYTTR"/>
    <property type="match status" value="1"/>
</dbReference>
<evidence type="ECO:0000313" key="2">
    <source>
        <dbReference type="EMBL" id="GEN31615.1"/>
    </source>
</evidence>
<gene>
    <name evidence="2" type="ORF">CQU01_18530</name>
</gene>
<dbReference type="InterPro" id="IPR027417">
    <property type="entry name" value="P-loop_NTPase"/>
</dbReference>
<feature type="domain" description="HTH LytTR-type" evidence="1">
    <location>
        <begin position="150"/>
        <end position="256"/>
    </location>
</feature>
<dbReference type="Pfam" id="PF04397">
    <property type="entry name" value="LytTR"/>
    <property type="match status" value="1"/>
</dbReference>
<accession>A0A511UYA9</accession>
<name>A0A511UYA9_9BACI</name>
<dbReference type="SUPFAM" id="SSF52540">
    <property type="entry name" value="P-loop containing nucleoside triphosphate hydrolases"/>
    <property type="match status" value="1"/>
</dbReference>
<dbReference type="GO" id="GO:0000156">
    <property type="term" value="F:phosphorelay response regulator activity"/>
    <property type="evidence" value="ECO:0007669"/>
    <property type="project" value="InterPro"/>
</dbReference>
<keyword evidence="3" id="KW-1185">Reference proteome</keyword>
<reference evidence="2 3" key="1">
    <citation type="submission" date="2019-07" db="EMBL/GenBank/DDBJ databases">
        <title>Whole genome shotgun sequence of Cerasibacillus quisquiliarum NBRC 102429.</title>
        <authorList>
            <person name="Hosoyama A."/>
            <person name="Uohara A."/>
            <person name="Ohji S."/>
            <person name="Ichikawa N."/>
        </authorList>
    </citation>
    <scope>NUCLEOTIDE SEQUENCE [LARGE SCALE GENOMIC DNA]</scope>
    <source>
        <strain evidence="2 3">NBRC 102429</strain>
    </source>
</reference>
<protein>
    <submittedName>
        <fullName evidence="2">Transcriptional regulator</fullName>
    </submittedName>
</protein>
<dbReference type="PANTHER" id="PTHR37299:SF1">
    <property type="entry name" value="STAGE 0 SPORULATION PROTEIN A HOMOLOG"/>
    <property type="match status" value="1"/>
</dbReference>
<dbReference type="SMART" id="SM00850">
    <property type="entry name" value="LytTR"/>
    <property type="match status" value="1"/>
</dbReference>
<evidence type="ECO:0000259" key="1">
    <source>
        <dbReference type="PROSITE" id="PS50930"/>
    </source>
</evidence>
<dbReference type="InterPro" id="IPR007492">
    <property type="entry name" value="LytTR_DNA-bd_dom"/>
</dbReference>